<dbReference type="GO" id="GO:0005737">
    <property type="term" value="C:cytoplasm"/>
    <property type="evidence" value="ECO:0007669"/>
    <property type="project" value="TreeGrafter"/>
</dbReference>
<dbReference type="Ensembl" id="ENSMMOT00000009894.1">
    <property type="protein sequence ID" value="ENSMMOP00000009723.1"/>
    <property type="gene ID" value="ENSMMOG00000007533.1"/>
</dbReference>
<dbReference type="InterPro" id="IPR036871">
    <property type="entry name" value="PX_dom_sf"/>
</dbReference>
<dbReference type="STRING" id="94237.ENSMMOP00000009723"/>
<evidence type="ECO:0000259" key="4">
    <source>
        <dbReference type="PROSITE" id="PS50002"/>
    </source>
</evidence>
<evidence type="ECO:0000313" key="6">
    <source>
        <dbReference type="Proteomes" id="UP000261620"/>
    </source>
</evidence>
<dbReference type="SMART" id="SM00326">
    <property type="entry name" value="SH3"/>
    <property type="match status" value="2"/>
</dbReference>
<dbReference type="GO" id="GO:0016176">
    <property type="term" value="F:superoxide-generating NADPH oxidase activator activity"/>
    <property type="evidence" value="ECO:0007669"/>
    <property type="project" value="TreeGrafter"/>
</dbReference>
<sequence length="472" mass="53470">MDTQRYPISVRLVGVMHKDKSKMYMTSVLWSDQSDIVIYRTFRDFKKMHVRMLESCMYVCMYVYKKLKRSGKKKSSTRSMLCLKFLQKYCNELLSCDPRVSQSAELIQFFDPKDQDLQPDFAKNSIIIMPSEDEVRTEARHGNAGNVTQPFVTETYRCVAPYETKDTKNKPFKVAMDEKVDVLIKDKAGWWLVESEDKRMAWFPAPYLEALDEDQDEDDIDGTPERGMLYTAVKSYKATKDDEITVAMGAVVEVIQKSENGWWLIRYNGKVGYIPSIYLKPYNYPHVHMRSSPHDFRIAAPSLQQQQSRLLSSSQGSQLQLQPVRSSSPHQLQADSRQKSASLNILSEQAPTQPAARTFATNIAIATDFSFSDDLSDDLSSSEASFAHNLSVGARDEQLRLSRTPTATSYLSPASGLEGKMVPSVSDPNLYKGPTMPKVPPRPRAQEILTRCTTITRKKASRASPTPTQIVC</sequence>
<dbReference type="GO" id="GO:0035091">
    <property type="term" value="F:phosphatidylinositol binding"/>
    <property type="evidence" value="ECO:0007669"/>
    <property type="project" value="InterPro"/>
</dbReference>
<feature type="domain" description="SH3" evidence="4">
    <location>
        <begin position="225"/>
        <end position="284"/>
    </location>
</feature>
<feature type="region of interest" description="Disordered" evidence="3">
    <location>
        <begin position="307"/>
        <end position="340"/>
    </location>
</feature>
<dbReference type="PROSITE" id="PS50002">
    <property type="entry name" value="SH3"/>
    <property type="match status" value="2"/>
</dbReference>
<dbReference type="SUPFAM" id="SSF50044">
    <property type="entry name" value="SH3-domain"/>
    <property type="match status" value="2"/>
</dbReference>
<dbReference type="PANTHER" id="PTHR15706:SF10">
    <property type="entry name" value="NADPH OXIDASE ORGANIZER 1"/>
    <property type="match status" value="1"/>
</dbReference>
<dbReference type="Proteomes" id="UP000261620">
    <property type="component" value="Unplaced"/>
</dbReference>
<dbReference type="InterPro" id="IPR001452">
    <property type="entry name" value="SH3_domain"/>
</dbReference>
<dbReference type="FunFam" id="2.30.30.40:FF:000233">
    <property type="entry name" value="NADPH oxidase organizer 1"/>
    <property type="match status" value="1"/>
</dbReference>
<dbReference type="SUPFAM" id="SSF64268">
    <property type="entry name" value="PX domain"/>
    <property type="match status" value="1"/>
</dbReference>
<evidence type="ECO:0000313" key="5">
    <source>
        <dbReference type="Ensembl" id="ENSMMOP00000009723.1"/>
    </source>
</evidence>
<feature type="compositionally biased region" description="Low complexity" evidence="3">
    <location>
        <begin position="307"/>
        <end position="322"/>
    </location>
</feature>
<dbReference type="OMA" id="GWWLVET"/>
<accession>A0A3Q3W652</accession>
<dbReference type="InterPro" id="IPR035758">
    <property type="entry name" value="NoxO1_SH3_2"/>
</dbReference>
<feature type="compositionally biased region" description="Polar residues" evidence="3">
    <location>
        <begin position="323"/>
        <end position="340"/>
    </location>
</feature>
<evidence type="ECO:0000256" key="2">
    <source>
        <dbReference type="PROSITE-ProRule" id="PRU00192"/>
    </source>
</evidence>
<dbReference type="Gene3D" id="2.30.30.40">
    <property type="entry name" value="SH3 Domains"/>
    <property type="match status" value="2"/>
</dbReference>
<organism evidence="5 6">
    <name type="scientific">Mola mola</name>
    <name type="common">Ocean sunfish</name>
    <name type="synonym">Tetraodon mola</name>
    <dbReference type="NCBI Taxonomy" id="94237"/>
    <lineage>
        <taxon>Eukaryota</taxon>
        <taxon>Metazoa</taxon>
        <taxon>Chordata</taxon>
        <taxon>Craniata</taxon>
        <taxon>Vertebrata</taxon>
        <taxon>Euteleostomi</taxon>
        <taxon>Actinopterygii</taxon>
        <taxon>Neopterygii</taxon>
        <taxon>Teleostei</taxon>
        <taxon>Neoteleostei</taxon>
        <taxon>Acanthomorphata</taxon>
        <taxon>Eupercaria</taxon>
        <taxon>Tetraodontiformes</taxon>
        <taxon>Molidae</taxon>
        <taxon>Mola</taxon>
    </lineage>
</organism>
<evidence type="ECO:0000256" key="3">
    <source>
        <dbReference type="SAM" id="MobiDB-lite"/>
    </source>
</evidence>
<dbReference type="PANTHER" id="PTHR15706">
    <property type="entry name" value="SH3 MULTIPLE DOMAIN"/>
    <property type="match status" value="1"/>
</dbReference>
<dbReference type="InterPro" id="IPR036028">
    <property type="entry name" value="SH3-like_dom_sf"/>
</dbReference>
<protein>
    <recommendedName>
        <fullName evidence="4">SH3 domain-containing protein</fullName>
    </recommendedName>
</protein>
<reference evidence="5" key="2">
    <citation type="submission" date="2025-09" db="UniProtKB">
        <authorList>
            <consortium name="Ensembl"/>
        </authorList>
    </citation>
    <scope>IDENTIFICATION</scope>
</reference>
<feature type="domain" description="SH3" evidence="4">
    <location>
        <begin position="151"/>
        <end position="213"/>
    </location>
</feature>
<dbReference type="InterPro" id="IPR051228">
    <property type="entry name" value="NADPH_Oxidase/PX-Domain"/>
</dbReference>
<keyword evidence="1 2" id="KW-0728">SH3 domain</keyword>
<dbReference type="Pfam" id="PF14604">
    <property type="entry name" value="SH3_9"/>
    <property type="match status" value="1"/>
</dbReference>
<keyword evidence="6" id="KW-1185">Reference proteome</keyword>
<name>A0A3Q3W652_MOLML</name>
<dbReference type="GO" id="GO:0042554">
    <property type="term" value="P:superoxide anion generation"/>
    <property type="evidence" value="ECO:0007669"/>
    <property type="project" value="TreeGrafter"/>
</dbReference>
<dbReference type="CDD" id="cd12024">
    <property type="entry name" value="SH3_NoxO1_2"/>
    <property type="match status" value="1"/>
</dbReference>
<dbReference type="Gene3D" id="3.30.1520.10">
    <property type="entry name" value="Phox-like domain"/>
    <property type="match status" value="1"/>
</dbReference>
<reference evidence="5" key="1">
    <citation type="submission" date="2025-08" db="UniProtKB">
        <authorList>
            <consortium name="Ensembl"/>
        </authorList>
    </citation>
    <scope>IDENTIFICATION</scope>
</reference>
<evidence type="ECO:0000256" key="1">
    <source>
        <dbReference type="ARBA" id="ARBA00022443"/>
    </source>
</evidence>
<dbReference type="AlphaFoldDB" id="A0A3Q3W652"/>
<dbReference type="FunFam" id="2.30.30.40:FF:000219">
    <property type="entry name" value="NADPH oxidase organizer 1"/>
    <property type="match status" value="1"/>
</dbReference>
<proteinExistence type="predicted"/>